<evidence type="ECO:0000256" key="1">
    <source>
        <dbReference type="SAM" id="Phobius"/>
    </source>
</evidence>
<protein>
    <submittedName>
        <fullName evidence="2">Uncharacterized protein</fullName>
    </submittedName>
</protein>
<keyword evidence="1" id="KW-0812">Transmembrane</keyword>
<dbReference type="AlphaFoldDB" id="A0A2P2NV45"/>
<sequence>MISFQDVIGVQHLQAVHYVFYPLECLKPYAFLIMIFYFKWLLPFSNWPDHLLSVQFLFALNAVGGFFYLTV</sequence>
<reference evidence="2" key="1">
    <citation type="submission" date="2018-02" db="EMBL/GenBank/DDBJ databases">
        <title>Rhizophora mucronata_Transcriptome.</title>
        <authorList>
            <person name="Meera S.P."/>
            <person name="Sreeshan A."/>
            <person name="Augustine A."/>
        </authorList>
    </citation>
    <scope>NUCLEOTIDE SEQUENCE</scope>
    <source>
        <tissue evidence="2">Leaf</tissue>
    </source>
</reference>
<keyword evidence="1" id="KW-1133">Transmembrane helix</keyword>
<name>A0A2P2NV45_RHIMU</name>
<evidence type="ECO:0000313" key="2">
    <source>
        <dbReference type="EMBL" id="MBX46344.1"/>
    </source>
</evidence>
<organism evidence="2">
    <name type="scientific">Rhizophora mucronata</name>
    <name type="common">Asiatic mangrove</name>
    <dbReference type="NCBI Taxonomy" id="61149"/>
    <lineage>
        <taxon>Eukaryota</taxon>
        <taxon>Viridiplantae</taxon>
        <taxon>Streptophyta</taxon>
        <taxon>Embryophyta</taxon>
        <taxon>Tracheophyta</taxon>
        <taxon>Spermatophyta</taxon>
        <taxon>Magnoliopsida</taxon>
        <taxon>eudicotyledons</taxon>
        <taxon>Gunneridae</taxon>
        <taxon>Pentapetalae</taxon>
        <taxon>rosids</taxon>
        <taxon>fabids</taxon>
        <taxon>Malpighiales</taxon>
        <taxon>Rhizophoraceae</taxon>
        <taxon>Rhizophora</taxon>
    </lineage>
</organism>
<feature type="transmembrane region" description="Helical" evidence="1">
    <location>
        <begin position="20"/>
        <end position="38"/>
    </location>
</feature>
<proteinExistence type="predicted"/>
<feature type="transmembrane region" description="Helical" evidence="1">
    <location>
        <begin position="50"/>
        <end position="69"/>
    </location>
</feature>
<dbReference type="EMBL" id="GGEC01065860">
    <property type="protein sequence ID" value="MBX46344.1"/>
    <property type="molecule type" value="Transcribed_RNA"/>
</dbReference>
<accession>A0A2P2NV45</accession>
<keyword evidence="1" id="KW-0472">Membrane</keyword>